<dbReference type="RefSeq" id="WP_126352521.1">
    <property type="nucleotide sequence ID" value="NZ_CP086380.1"/>
</dbReference>
<evidence type="ECO:0000256" key="2">
    <source>
        <dbReference type="ARBA" id="ARBA00023315"/>
    </source>
</evidence>
<dbReference type="PANTHER" id="PTHR43072">
    <property type="entry name" value="N-ACETYLTRANSFERASE"/>
    <property type="match status" value="1"/>
</dbReference>
<evidence type="ECO:0000313" key="5">
    <source>
        <dbReference type="Proteomes" id="UP000277766"/>
    </source>
</evidence>
<organism evidence="4 5">
    <name type="scientific">Deinococcus radiophilus</name>
    <dbReference type="NCBI Taxonomy" id="32062"/>
    <lineage>
        <taxon>Bacteria</taxon>
        <taxon>Thermotogati</taxon>
        <taxon>Deinococcota</taxon>
        <taxon>Deinococci</taxon>
        <taxon>Deinococcales</taxon>
        <taxon>Deinococcaceae</taxon>
        <taxon>Deinococcus</taxon>
    </lineage>
</organism>
<dbReference type="OrthoDB" id="9798006at2"/>
<dbReference type="SUPFAM" id="SSF55729">
    <property type="entry name" value="Acyl-CoA N-acyltransferases (Nat)"/>
    <property type="match status" value="1"/>
</dbReference>
<feature type="domain" description="N-acetyltransferase" evidence="3">
    <location>
        <begin position="2"/>
        <end position="165"/>
    </location>
</feature>
<sequence>MPQIRPATPADLPAILDIYNHAVLHTTATYDHTPVSLESRQVWFAERQAGGFPVLVGVGDGGEVLGWASYGPFRPRLGYSRTVEHSVYLAPAAQGQGTGSQLLEALIAQATADGYHSMIGGVDGENDGSIRFHEGFGFRECGRLPQVGHKFGRWLDVVFLVRRLQEMDAPGHGEE</sequence>
<dbReference type="InterPro" id="IPR000182">
    <property type="entry name" value="GNAT_dom"/>
</dbReference>
<dbReference type="CDD" id="cd04301">
    <property type="entry name" value="NAT_SF"/>
    <property type="match status" value="1"/>
</dbReference>
<dbReference type="Pfam" id="PF00583">
    <property type="entry name" value="Acetyltransf_1"/>
    <property type="match status" value="1"/>
</dbReference>
<dbReference type="GO" id="GO:0016747">
    <property type="term" value="F:acyltransferase activity, transferring groups other than amino-acyl groups"/>
    <property type="evidence" value="ECO:0007669"/>
    <property type="project" value="InterPro"/>
</dbReference>
<keyword evidence="2" id="KW-0012">Acyltransferase</keyword>
<dbReference type="AlphaFoldDB" id="A0A431VRG2"/>
<evidence type="ECO:0000313" key="4">
    <source>
        <dbReference type="EMBL" id="RTR25807.1"/>
    </source>
</evidence>
<accession>A0A431VRG2</accession>
<dbReference type="PANTHER" id="PTHR43072:SF23">
    <property type="entry name" value="UPF0039 PROTEIN C11D3.02C"/>
    <property type="match status" value="1"/>
</dbReference>
<keyword evidence="1 4" id="KW-0808">Transferase</keyword>
<reference evidence="4 5" key="1">
    <citation type="submission" date="2018-12" db="EMBL/GenBank/DDBJ databases">
        <title>Deinococcus radiophilus ATCC 27603 genome sequencing and assembly.</title>
        <authorList>
            <person name="Maclea K.S."/>
            <person name="Maynard C.R."/>
        </authorList>
    </citation>
    <scope>NUCLEOTIDE SEQUENCE [LARGE SCALE GENOMIC DNA]</scope>
    <source>
        <strain evidence="4 5">ATCC 27603</strain>
    </source>
</reference>
<keyword evidence="5" id="KW-1185">Reference proteome</keyword>
<gene>
    <name evidence="4" type="ORF">EJ104_09650</name>
</gene>
<protein>
    <submittedName>
        <fullName evidence="4">N-acetyltransferase family protein</fullName>
    </submittedName>
</protein>
<evidence type="ECO:0000256" key="1">
    <source>
        <dbReference type="ARBA" id="ARBA00022679"/>
    </source>
</evidence>
<dbReference type="EMBL" id="RXPE01000021">
    <property type="protein sequence ID" value="RTR25807.1"/>
    <property type="molecule type" value="Genomic_DNA"/>
</dbReference>
<evidence type="ECO:0000259" key="3">
    <source>
        <dbReference type="PROSITE" id="PS51186"/>
    </source>
</evidence>
<dbReference type="InterPro" id="IPR016181">
    <property type="entry name" value="Acyl_CoA_acyltransferase"/>
</dbReference>
<dbReference type="Proteomes" id="UP000277766">
    <property type="component" value="Unassembled WGS sequence"/>
</dbReference>
<dbReference type="PROSITE" id="PS51186">
    <property type="entry name" value="GNAT"/>
    <property type="match status" value="1"/>
</dbReference>
<name>A0A431VRG2_9DEIO</name>
<comment type="caution">
    <text evidence="4">The sequence shown here is derived from an EMBL/GenBank/DDBJ whole genome shotgun (WGS) entry which is preliminary data.</text>
</comment>
<proteinExistence type="predicted"/>
<dbReference type="Gene3D" id="3.40.630.30">
    <property type="match status" value="1"/>
</dbReference>